<protein>
    <recommendedName>
        <fullName evidence="7">D,D-heptose 1,7-bisphosphate phosphatase</fullName>
    </recommendedName>
</protein>
<dbReference type="InterPro" id="IPR023214">
    <property type="entry name" value="HAD_sf"/>
</dbReference>
<evidence type="ECO:0000256" key="5">
    <source>
        <dbReference type="ARBA" id="ARBA00022801"/>
    </source>
</evidence>
<dbReference type="GO" id="GO:0016791">
    <property type="term" value="F:phosphatase activity"/>
    <property type="evidence" value="ECO:0007669"/>
    <property type="project" value="InterPro"/>
</dbReference>
<proteinExistence type="inferred from homology"/>
<dbReference type="GO" id="GO:0005737">
    <property type="term" value="C:cytoplasm"/>
    <property type="evidence" value="ECO:0007669"/>
    <property type="project" value="UniProtKB-SubCell"/>
</dbReference>
<keyword evidence="4" id="KW-0479">Metal-binding</keyword>
<dbReference type="PANTHER" id="PTHR42891:SF1">
    <property type="entry name" value="D-GLYCERO-BETA-D-MANNO-HEPTOSE-1,7-BISPHOSPHATE 7-PHOSPHATASE"/>
    <property type="match status" value="1"/>
</dbReference>
<evidence type="ECO:0000256" key="2">
    <source>
        <dbReference type="ARBA" id="ARBA00005628"/>
    </source>
</evidence>
<gene>
    <name evidence="8" type="ORF">AVDCRST_MAG89-694</name>
</gene>
<dbReference type="AlphaFoldDB" id="A0A6J4KFB6"/>
<evidence type="ECO:0000313" key="8">
    <source>
        <dbReference type="EMBL" id="CAA9304265.1"/>
    </source>
</evidence>
<organism evidence="8">
    <name type="scientific">uncultured Gemmatimonadota bacterium</name>
    <dbReference type="NCBI Taxonomy" id="203437"/>
    <lineage>
        <taxon>Bacteria</taxon>
        <taxon>Pseudomonadati</taxon>
        <taxon>Gemmatimonadota</taxon>
        <taxon>environmental samples</taxon>
    </lineage>
</organism>
<reference evidence="8" key="1">
    <citation type="submission" date="2020-02" db="EMBL/GenBank/DDBJ databases">
        <authorList>
            <person name="Meier V. D."/>
        </authorList>
    </citation>
    <scope>NUCLEOTIDE SEQUENCE</scope>
    <source>
        <strain evidence="8">AVDCRST_MAG89</strain>
    </source>
</reference>
<evidence type="ECO:0000256" key="7">
    <source>
        <dbReference type="ARBA" id="ARBA00031828"/>
    </source>
</evidence>
<dbReference type="GO" id="GO:0046872">
    <property type="term" value="F:metal ion binding"/>
    <property type="evidence" value="ECO:0007669"/>
    <property type="project" value="UniProtKB-KW"/>
</dbReference>
<evidence type="ECO:0000256" key="6">
    <source>
        <dbReference type="ARBA" id="ARBA00023277"/>
    </source>
</evidence>
<dbReference type="NCBIfam" id="TIGR01656">
    <property type="entry name" value="Histidinol-ppas"/>
    <property type="match status" value="1"/>
</dbReference>
<dbReference type="EMBL" id="CADCTV010000150">
    <property type="protein sequence ID" value="CAA9304265.1"/>
    <property type="molecule type" value="Genomic_DNA"/>
</dbReference>
<accession>A0A6J4KFB6</accession>
<evidence type="ECO:0000256" key="4">
    <source>
        <dbReference type="ARBA" id="ARBA00022723"/>
    </source>
</evidence>
<dbReference type="InterPro" id="IPR036412">
    <property type="entry name" value="HAD-like_sf"/>
</dbReference>
<evidence type="ECO:0000256" key="3">
    <source>
        <dbReference type="ARBA" id="ARBA00022490"/>
    </source>
</evidence>
<comment type="similarity">
    <text evidence="2">Belongs to the GmhB family.</text>
</comment>
<evidence type="ECO:0000256" key="1">
    <source>
        <dbReference type="ARBA" id="ARBA00004496"/>
    </source>
</evidence>
<dbReference type="InterPro" id="IPR006543">
    <property type="entry name" value="Histidinol-phos"/>
</dbReference>
<keyword evidence="5 8" id="KW-0378">Hydrolase</keyword>
<keyword evidence="6" id="KW-0119">Carbohydrate metabolism</keyword>
<dbReference type="GO" id="GO:0005975">
    <property type="term" value="P:carbohydrate metabolic process"/>
    <property type="evidence" value="ECO:0007669"/>
    <property type="project" value="InterPro"/>
</dbReference>
<dbReference type="InterPro" id="IPR004446">
    <property type="entry name" value="Heptose_bisP_phosphatase"/>
</dbReference>
<comment type="subcellular location">
    <subcellularLocation>
        <location evidence="1">Cytoplasm</location>
    </subcellularLocation>
</comment>
<feature type="non-terminal residue" evidence="8">
    <location>
        <position position="116"/>
    </location>
</feature>
<dbReference type="NCBIfam" id="TIGR01662">
    <property type="entry name" value="HAD-SF-IIIA"/>
    <property type="match status" value="1"/>
</dbReference>
<sequence>MSGTATVFLDKDGTLVDDVPYNVDPALIRLTRGAGEGLRMLRDAGFRLFVVSNQSGVARGFFPEEALGPVEARLRELLRSEGVEIEAFRWCPHHPEGTVERYRIACDCRKPRPGMI</sequence>
<dbReference type="PANTHER" id="PTHR42891">
    <property type="entry name" value="D-GLYCERO-BETA-D-MANNO-HEPTOSE-1,7-BISPHOSPHATE 7-PHOSPHATASE"/>
    <property type="match status" value="1"/>
</dbReference>
<dbReference type="InterPro" id="IPR006549">
    <property type="entry name" value="HAD-SF_hydro_IIIA"/>
</dbReference>
<name>A0A6J4KFB6_9BACT</name>
<dbReference type="Gene3D" id="3.40.50.1000">
    <property type="entry name" value="HAD superfamily/HAD-like"/>
    <property type="match status" value="1"/>
</dbReference>
<dbReference type="SUPFAM" id="SSF56784">
    <property type="entry name" value="HAD-like"/>
    <property type="match status" value="1"/>
</dbReference>
<keyword evidence="3" id="KW-0963">Cytoplasm</keyword>